<dbReference type="SUPFAM" id="SSF50814">
    <property type="entry name" value="Lipocalins"/>
    <property type="match status" value="1"/>
</dbReference>
<dbReference type="InterPro" id="IPR012674">
    <property type="entry name" value="Calycin"/>
</dbReference>
<accession>A0A2A6D0X9</accession>
<keyword evidence="2" id="KW-0732">Signal</keyword>
<feature type="signal peptide" evidence="2">
    <location>
        <begin position="1"/>
        <end position="19"/>
    </location>
</feature>
<gene>
    <name evidence="4" type="primary">WBGene00108363</name>
</gene>
<evidence type="ECO:0000256" key="1">
    <source>
        <dbReference type="SAM" id="MobiDB-lite"/>
    </source>
</evidence>
<keyword evidence="5" id="KW-1185">Reference proteome</keyword>
<dbReference type="EnsemblMetazoa" id="PPA18809.1">
    <property type="protein sequence ID" value="PPA18809.1"/>
    <property type="gene ID" value="WBGene00108363"/>
</dbReference>
<feature type="domain" description="Lipocalin" evidence="3">
    <location>
        <begin position="655"/>
        <end position="816"/>
    </location>
</feature>
<dbReference type="Pfam" id="PF24976">
    <property type="entry name" value="Lipocalin_10"/>
    <property type="match status" value="1"/>
</dbReference>
<proteinExistence type="predicted"/>
<organism evidence="4 5">
    <name type="scientific">Pristionchus pacificus</name>
    <name type="common">Parasitic nematode worm</name>
    <dbReference type="NCBI Taxonomy" id="54126"/>
    <lineage>
        <taxon>Eukaryota</taxon>
        <taxon>Metazoa</taxon>
        <taxon>Ecdysozoa</taxon>
        <taxon>Nematoda</taxon>
        <taxon>Chromadorea</taxon>
        <taxon>Rhabditida</taxon>
        <taxon>Rhabditina</taxon>
        <taxon>Diplogasteromorpha</taxon>
        <taxon>Diplogasteroidea</taxon>
        <taxon>Neodiplogasteridae</taxon>
        <taxon>Pristionchus</taxon>
    </lineage>
</organism>
<reference evidence="5" key="1">
    <citation type="journal article" date="2008" name="Nat. Genet.">
        <title>The Pristionchus pacificus genome provides a unique perspective on nematode lifestyle and parasitism.</title>
        <authorList>
            <person name="Dieterich C."/>
            <person name="Clifton S.W."/>
            <person name="Schuster L.N."/>
            <person name="Chinwalla A."/>
            <person name="Delehaunty K."/>
            <person name="Dinkelacker I."/>
            <person name="Fulton L."/>
            <person name="Fulton R."/>
            <person name="Godfrey J."/>
            <person name="Minx P."/>
            <person name="Mitreva M."/>
            <person name="Roeseler W."/>
            <person name="Tian H."/>
            <person name="Witte H."/>
            <person name="Yang S.P."/>
            <person name="Wilson R.K."/>
            <person name="Sommer R.J."/>
        </authorList>
    </citation>
    <scope>NUCLEOTIDE SEQUENCE [LARGE SCALE GENOMIC DNA]</scope>
    <source>
        <strain evidence="5">PS312</strain>
    </source>
</reference>
<evidence type="ECO:0000313" key="5">
    <source>
        <dbReference type="Proteomes" id="UP000005239"/>
    </source>
</evidence>
<dbReference type="PANTHER" id="PTHR37437:SF4">
    <property type="entry name" value="LIPOCALIN-RELATED PROTEIN"/>
    <property type="match status" value="1"/>
</dbReference>
<dbReference type="PANTHER" id="PTHR37437">
    <property type="entry name" value="LIPOCALIN-RELATED PROTEIN-RELATED"/>
    <property type="match status" value="1"/>
</dbReference>
<dbReference type="Gene3D" id="2.40.128.20">
    <property type="match status" value="1"/>
</dbReference>
<evidence type="ECO:0000256" key="2">
    <source>
        <dbReference type="SAM" id="SignalP"/>
    </source>
</evidence>
<dbReference type="AlphaFoldDB" id="A0A2A6D0X9"/>
<dbReference type="Proteomes" id="UP000005239">
    <property type="component" value="Unassembled WGS sequence"/>
</dbReference>
<name>A0A2A6D0X9_PRIPA</name>
<feature type="region of interest" description="Disordered" evidence="1">
    <location>
        <begin position="425"/>
        <end position="444"/>
    </location>
</feature>
<evidence type="ECO:0000259" key="3">
    <source>
        <dbReference type="Pfam" id="PF24976"/>
    </source>
</evidence>
<dbReference type="InterPro" id="IPR056868">
    <property type="entry name" value="Lipocalin_dom_nem"/>
</dbReference>
<reference evidence="4" key="2">
    <citation type="submission" date="2022-06" db="UniProtKB">
        <authorList>
            <consortium name="EnsemblMetazoa"/>
        </authorList>
    </citation>
    <scope>IDENTIFICATION</scope>
    <source>
        <strain evidence="4">PS312</strain>
    </source>
</reference>
<protein>
    <submittedName>
        <fullName evidence="4">Lpr-5</fullName>
    </submittedName>
</protein>
<sequence>MASWTVSLLSLLLVGYASAIGENTLDLNSITGILGGIGNMFATDTVTINVPTSLLMGKWHQMYKAAINLDVFRTTMYCHIAYFKPNPIMGEGGFSMEEAYRTVSKTGPIETYKRDLNKIAPGQFWMYTEEYFYPRQFYFIEAGPNFDNETGTTTADRLEYFIASDANRLSLMVFARDPQLFFQKYNKDVQHFLDGRGYGGSVFWNAPKPIYQGPDCEWPGEKEVFARRVLKNQELAAQQKSHANDGGISNSPIADMIRNPKQTLERLGEATRNPPQSPHSTIHSRRAMSRTLALLAALCGVTAAQLDAFNLPNPQRYAPKPTVPPELRSFFELDGHARELVDSLIGQGGGAGGFFPEKTFEIGSQQAAQGLAGPPHKISTLERTLESLFTAPEQANSGPALPPGFGQGGFSLANNNKNLLSSNKDAETEKVTIDETEGSGHEIKSSIGGIPKVFPKLPKAPIAAPGVPAVSRPQPIAVADVPIVPAFISSPDVPEGGFAPSSDIRRAPQSVSAVASNSVDEPINTEEYGGLAEETSTGSGGLIGTIMNLIGLGNKKSGQQEDKQALGKAVSNLIGGENSPLPAKNVLSNVLYKALTAGSVQNNETVSSDGEEGEKKNLTLTAAQSNAIGEQLKMIQNLVIQPTSPLCTSKPEPVDFDFNSFLGQWYQVLYSPPLSSGPCSMVLYKKLSDVNNGGAGSIFEIFEYTTDGTPYSKPKISNGYSLVKAPGELIYKTNSNQEDVNVHVIHLGPKNSAGEYEYIVLSTNCNYPVYAFARDPVQYKQKYEAEVTEVLERKGIINGFSRLLNIVAPVDNSICSFPPSIFNMMGK</sequence>
<accession>A0A8R1YF73</accession>
<evidence type="ECO:0000313" key="4">
    <source>
        <dbReference type="EnsemblMetazoa" id="PPA18809.1"/>
    </source>
</evidence>
<feature type="chain" id="PRO_5043635440" evidence="2">
    <location>
        <begin position="20"/>
        <end position="827"/>
    </location>
</feature>